<organism evidence="3 4">
    <name type="scientific">SAR324 cluster bacterium</name>
    <dbReference type="NCBI Taxonomy" id="2024889"/>
    <lineage>
        <taxon>Bacteria</taxon>
        <taxon>Deltaproteobacteria</taxon>
        <taxon>SAR324 cluster</taxon>
    </lineage>
</organism>
<comment type="similarity">
    <text evidence="1">Belongs to the LDH2/MDH2 oxidoreductase family.</text>
</comment>
<keyword evidence="2" id="KW-0560">Oxidoreductase</keyword>
<dbReference type="Proteomes" id="UP000226525">
    <property type="component" value="Unassembled WGS sequence"/>
</dbReference>
<feature type="non-terminal residue" evidence="3">
    <location>
        <position position="1"/>
    </location>
</feature>
<reference evidence="4" key="1">
    <citation type="submission" date="2017-09" db="EMBL/GenBank/DDBJ databases">
        <title>The Reconstruction of 2,631 Draft Metagenome-Assembled Genomes from the Global Oceans.</title>
        <authorList>
            <person name="Tully B.J."/>
            <person name="Graham E.D."/>
            <person name="Heidelberg J.F."/>
        </authorList>
    </citation>
    <scope>NUCLEOTIDE SEQUENCE [LARGE SCALE GENOMIC DNA]</scope>
</reference>
<dbReference type="PANTHER" id="PTHR11091:SF0">
    <property type="entry name" value="MALATE DEHYDROGENASE"/>
    <property type="match status" value="1"/>
</dbReference>
<evidence type="ECO:0000256" key="2">
    <source>
        <dbReference type="ARBA" id="ARBA00023002"/>
    </source>
</evidence>
<sequence>LVLPHGSKKPFHGTNPIAFAAPLDNHTPYLIDMATSCVPWNRVADYGAQGRSLPDNVAVDKNGQPTKNHKDAVALKSFGGTDYSYKGAALGGMTEVLCSPLTGMPFCSQILKMNSDDMSIPRHLGQFFMVLKPDLFVSRASFLELMQNYLHELRSLPAHEGMAVMAPGDREWRVKKERSELGIPIPAYLEEEFRRLCGIYGVKEPDYI</sequence>
<dbReference type="InterPro" id="IPR036111">
    <property type="entry name" value="Mal/L-sulfo/L-lacto_DH-like_sf"/>
</dbReference>
<protein>
    <submittedName>
        <fullName evidence="3">Oxidoreductase</fullName>
    </submittedName>
</protein>
<dbReference type="Gene3D" id="1.10.1530.10">
    <property type="match status" value="1"/>
</dbReference>
<evidence type="ECO:0000313" key="3">
    <source>
        <dbReference type="EMBL" id="MAH63606.1"/>
    </source>
</evidence>
<name>A0A2D6YK78_9DELT</name>
<dbReference type="InterPro" id="IPR003767">
    <property type="entry name" value="Malate/L-lactate_DH-like"/>
</dbReference>
<gene>
    <name evidence="3" type="ORF">CMN54_09220</name>
</gene>
<evidence type="ECO:0000256" key="1">
    <source>
        <dbReference type="ARBA" id="ARBA00006056"/>
    </source>
</evidence>
<accession>A0A2D6YK78</accession>
<dbReference type="InterPro" id="IPR043143">
    <property type="entry name" value="Mal/L-sulf/L-lact_DH-like_NADP"/>
</dbReference>
<dbReference type="AlphaFoldDB" id="A0A2D6YK78"/>
<proteinExistence type="inferred from homology"/>
<dbReference type="EMBL" id="NZEX01000102">
    <property type="protein sequence ID" value="MAH63606.1"/>
    <property type="molecule type" value="Genomic_DNA"/>
</dbReference>
<dbReference type="InterPro" id="IPR043144">
    <property type="entry name" value="Mal/L-sulf/L-lact_DH-like_ah"/>
</dbReference>
<dbReference type="Gene3D" id="3.30.1370.60">
    <property type="entry name" value="Hypothetical oxidoreductase yiak, domain 2"/>
    <property type="match status" value="1"/>
</dbReference>
<dbReference type="Pfam" id="PF02615">
    <property type="entry name" value="Ldh_2"/>
    <property type="match status" value="1"/>
</dbReference>
<evidence type="ECO:0000313" key="4">
    <source>
        <dbReference type="Proteomes" id="UP000226525"/>
    </source>
</evidence>
<dbReference type="GO" id="GO:0016491">
    <property type="term" value="F:oxidoreductase activity"/>
    <property type="evidence" value="ECO:0007669"/>
    <property type="project" value="UniProtKB-KW"/>
</dbReference>
<dbReference type="SUPFAM" id="SSF89733">
    <property type="entry name" value="L-sulfolactate dehydrogenase-like"/>
    <property type="match status" value="1"/>
</dbReference>
<dbReference type="PANTHER" id="PTHR11091">
    <property type="entry name" value="OXIDOREDUCTASE-RELATED"/>
    <property type="match status" value="1"/>
</dbReference>
<comment type="caution">
    <text evidence="3">The sequence shown here is derived from an EMBL/GenBank/DDBJ whole genome shotgun (WGS) entry which is preliminary data.</text>
</comment>